<evidence type="ECO:0000256" key="5">
    <source>
        <dbReference type="ARBA" id="ARBA00022692"/>
    </source>
</evidence>
<comment type="subcellular location">
    <subcellularLocation>
        <location evidence="1 8">Cell membrane</location>
        <topology evidence="1 8">Multi-pass membrane protein</topology>
    </subcellularLocation>
</comment>
<feature type="transmembrane region" description="Helical" evidence="9">
    <location>
        <begin position="7"/>
        <end position="23"/>
    </location>
</feature>
<keyword evidence="5 9" id="KW-0812">Transmembrane</keyword>
<keyword evidence="4 8" id="KW-1003">Cell membrane</keyword>
<evidence type="ECO:0000256" key="8">
    <source>
        <dbReference type="PIRNR" id="PIRNR016661"/>
    </source>
</evidence>
<name>A0A5S3QI73_9BACI</name>
<evidence type="ECO:0000256" key="4">
    <source>
        <dbReference type="ARBA" id="ARBA00022475"/>
    </source>
</evidence>
<evidence type="ECO:0000313" key="11">
    <source>
        <dbReference type="Proteomes" id="UP000306980"/>
    </source>
</evidence>
<feature type="transmembrane region" description="Helical" evidence="9">
    <location>
        <begin position="29"/>
        <end position="48"/>
    </location>
</feature>
<dbReference type="RefSeq" id="WP_138600655.1">
    <property type="nucleotide sequence ID" value="NZ_VCIA01000001.1"/>
</dbReference>
<reference evidence="10 11" key="1">
    <citation type="submission" date="2019-05" db="EMBL/GenBank/DDBJ databases">
        <title>Genomic analysis of Lentibacillus sp. NKC220-2.</title>
        <authorList>
            <person name="Oh Y.J."/>
        </authorList>
    </citation>
    <scope>NUCLEOTIDE SEQUENCE [LARGE SCALE GENOMIC DNA]</scope>
    <source>
        <strain evidence="10 11">NKC220-2</strain>
    </source>
</reference>
<protein>
    <recommendedName>
        <fullName evidence="8">Biotin transporter</fullName>
    </recommendedName>
</protein>
<keyword evidence="3 8" id="KW-0813">Transport</keyword>
<accession>A0A5S3QI73</accession>
<feature type="transmembrane region" description="Helical" evidence="9">
    <location>
        <begin position="144"/>
        <end position="169"/>
    </location>
</feature>
<dbReference type="GO" id="GO:0015225">
    <property type="term" value="F:biotin transmembrane transporter activity"/>
    <property type="evidence" value="ECO:0007669"/>
    <property type="project" value="UniProtKB-UniRule"/>
</dbReference>
<gene>
    <name evidence="10" type="ORF">FFL34_01315</name>
</gene>
<evidence type="ECO:0000256" key="9">
    <source>
        <dbReference type="SAM" id="Phobius"/>
    </source>
</evidence>
<dbReference type="GO" id="GO:0005886">
    <property type="term" value="C:plasma membrane"/>
    <property type="evidence" value="ECO:0007669"/>
    <property type="project" value="UniProtKB-SubCell"/>
</dbReference>
<dbReference type="EMBL" id="VCIA01000001">
    <property type="protein sequence ID" value="TMN20901.1"/>
    <property type="molecule type" value="Genomic_DNA"/>
</dbReference>
<keyword evidence="6 9" id="KW-1133">Transmembrane helix</keyword>
<dbReference type="PANTHER" id="PTHR34295">
    <property type="entry name" value="BIOTIN TRANSPORTER BIOY"/>
    <property type="match status" value="1"/>
</dbReference>
<dbReference type="Gene3D" id="1.10.1760.20">
    <property type="match status" value="1"/>
</dbReference>
<feature type="transmembrane region" description="Helical" evidence="9">
    <location>
        <begin position="85"/>
        <end position="103"/>
    </location>
</feature>
<comment type="caution">
    <text evidence="10">The sequence shown here is derived from an EMBL/GenBank/DDBJ whole genome shotgun (WGS) entry which is preliminary data.</text>
</comment>
<comment type="similarity">
    <text evidence="2 8">Belongs to the BioY family.</text>
</comment>
<dbReference type="PANTHER" id="PTHR34295:SF4">
    <property type="entry name" value="BIOTIN TRANSPORTER BIOY-RELATED"/>
    <property type="match status" value="1"/>
</dbReference>
<feature type="transmembrane region" description="Helical" evidence="9">
    <location>
        <begin position="115"/>
        <end position="138"/>
    </location>
</feature>
<evidence type="ECO:0000313" key="10">
    <source>
        <dbReference type="EMBL" id="TMN20901.1"/>
    </source>
</evidence>
<evidence type="ECO:0000256" key="2">
    <source>
        <dbReference type="ARBA" id="ARBA00010692"/>
    </source>
</evidence>
<dbReference type="InterPro" id="IPR003784">
    <property type="entry name" value="BioY"/>
</dbReference>
<evidence type="ECO:0000256" key="6">
    <source>
        <dbReference type="ARBA" id="ARBA00022989"/>
    </source>
</evidence>
<proteinExistence type="inferred from homology"/>
<dbReference type="PIRSF" id="PIRSF016661">
    <property type="entry name" value="BioY"/>
    <property type="match status" value="1"/>
</dbReference>
<dbReference type="AlphaFoldDB" id="A0A5S3QI73"/>
<sequence length="184" mass="19141">MSTKEMVYIALFAALIGVLGIIPPIPLGFIPVPITAQTLGVMLAGCFLGRKMGALSLVLFIVLIAIGLPLLTGGRGGFSVLVGPSAGYILSWPIAAYLIGYFVEKIWSKLAVWKVIAINIFFGVILVSLIGAPVMAIITGTSVWAGLVGATVFLPGDCLKAVIAAFIAVQLNSVSPIEEKTQGV</sequence>
<feature type="transmembrane region" description="Helical" evidence="9">
    <location>
        <begin position="55"/>
        <end position="73"/>
    </location>
</feature>
<dbReference type="Proteomes" id="UP000306980">
    <property type="component" value="Unassembled WGS sequence"/>
</dbReference>
<keyword evidence="7 8" id="KW-0472">Membrane</keyword>
<dbReference type="Pfam" id="PF02632">
    <property type="entry name" value="BioY"/>
    <property type="match status" value="1"/>
</dbReference>
<evidence type="ECO:0000256" key="7">
    <source>
        <dbReference type="ARBA" id="ARBA00023136"/>
    </source>
</evidence>
<dbReference type="OrthoDB" id="9803495at2"/>
<organism evidence="10 11">
    <name type="scientific">Lentibacillus cibarius</name>
    <dbReference type="NCBI Taxonomy" id="2583219"/>
    <lineage>
        <taxon>Bacteria</taxon>
        <taxon>Bacillati</taxon>
        <taxon>Bacillota</taxon>
        <taxon>Bacilli</taxon>
        <taxon>Bacillales</taxon>
        <taxon>Bacillaceae</taxon>
        <taxon>Lentibacillus</taxon>
    </lineage>
</organism>
<evidence type="ECO:0000256" key="1">
    <source>
        <dbReference type="ARBA" id="ARBA00004651"/>
    </source>
</evidence>
<evidence type="ECO:0000256" key="3">
    <source>
        <dbReference type="ARBA" id="ARBA00022448"/>
    </source>
</evidence>